<comment type="similarity">
    <text evidence="1">Belongs to the glycosyltransferase 2 family.</text>
</comment>
<dbReference type="PANTHER" id="PTHR43179">
    <property type="entry name" value="RHAMNOSYLTRANSFERASE WBBL"/>
    <property type="match status" value="1"/>
</dbReference>
<feature type="region of interest" description="Disordered" evidence="4">
    <location>
        <begin position="43"/>
        <end position="62"/>
    </location>
</feature>
<dbReference type="InterPro" id="IPR029044">
    <property type="entry name" value="Nucleotide-diphossugar_trans"/>
</dbReference>
<evidence type="ECO:0000313" key="7">
    <source>
        <dbReference type="EMBL" id="TCS34689.1"/>
    </source>
</evidence>
<evidence type="ECO:0000256" key="4">
    <source>
        <dbReference type="SAM" id="MobiDB-lite"/>
    </source>
</evidence>
<dbReference type="Pfam" id="PF00535">
    <property type="entry name" value="Glycos_transf_2"/>
    <property type="match status" value="1"/>
</dbReference>
<name>A0A4R3HQY5_PAULE</name>
<gene>
    <name evidence="7" type="ORF">EDC30_11219</name>
</gene>
<organism evidence="7 8">
    <name type="scientific">Paucimonas lemoignei</name>
    <name type="common">Pseudomonas lemoignei</name>
    <dbReference type="NCBI Taxonomy" id="29443"/>
    <lineage>
        <taxon>Bacteria</taxon>
        <taxon>Pseudomonadati</taxon>
        <taxon>Pseudomonadota</taxon>
        <taxon>Betaproteobacteria</taxon>
        <taxon>Burkholderiales</taxon>
        <taxon>Burkholderiaceae</taxon>
        <taxon>Paucimonas</taxon>
    </lineage>
</organism>
<evidence type="ECO:0000313" key="8">
    <source>
        <dbReference type="Proteomes" id="UP000295382"/>
    </source>
</evidence>
<keyword evidence="5" id="KW-0472">Membrane</keyword>
<dbReference type="Proteomes" id="UP000295382">
    <property type="component" value="Unassembled WGS sequence"/>
</dbReference>
<dbReference type="GO" id="GO:0016757">
    <property type="term" value="F:glycosyltransferase activity"/>
    <property type="evidence" value="ECO:0007669"/>
    <property type="project" value="UniProtKB-KW"/>
</dbReference>
<keyword evidence="2" id="KW-0328">Glycosyltransferase</keyword>
<feature type="transmembrane region" description="Helical" evidence="5">
    <location>
        <begin position="305"/>
        <end position="322"/>
    </location>
</feature>
<evidence type="ECO:0000256" key="1">
    <source>
        <dbReference type="ARBA" id="ARBA00006739"/>
    </source>
</evidence>
<dbReference type="PANTHER" id="PTHR43179:SF12">
    <property type="entry name" value="GALACTOFURANOSYLTRANSFERASE GLFT2"/>
    <property type="match status" value="1"/>
</dbReference>
<feature type="transmembrane region" description="Helical" evidence="5">
    <location>
        <begin position="357"/>
        <end position="378"/>
    </location>
</feature>
<dbReference type="Gene3D" id="3.90.550.10">
    <property type="entry name" value="Spore Coat Polysaccharide Biosynthesis Protein SpsA, Chain A"/>
    <property type="match status" value="1"/>
</dbReference>
<keyword evidence="5" id="KW-0812">Transmembrane</keyword>
<dbReference type="RefSeq" id="WP_243656812.1">
    <property type="nucleotide sequence ID" value="NZ_SLZQ01000012.1"/>
</dbReference>
<feature type="domain" description="Glycosyltransferase 2-like" evidence="6">
    <location>
        <begin position="69"/>
        <end position="202"/>
    </location>
</feature>
<keyword evidence="3 7" id="KW-0808">Transferase</keyword>
<sequence length="388" mass="43274">MASMSKTAGMYKSFLDLLNLRKDAPPNPAGNEARLRAGNRKNFQEHSRAAHDPGSVSPIRPGAGNTQISVVVPTYNRPDLLERCLRALAAQVFDATRFEIIVVDDGPHQATRDVAEKWINQLKVTGPRVIYIPSEGPHGPAAARNRGWQSASGAVIAFTDDDTIPYRDWLANGLAAFDGNVQAAWGRIVMPFSGTPTDYERDAKGLETAEFVTANCFCLKHVLEELGGFDERFQLAWREDADLYFRLLQADIAIAHVPQAVVEHPIRPARWGVSLSQQKKVQFDALLFKKHRDLYRKKIRARARWDYYAIVIFLLMMVVAPLAGNSWLGLAAGLGWLALTGRFCLQRLRGTILTPSHVMEMMVTSVLIPPLAVFWRLVGVIRFRVGFA</sequence>
<dbReference type="InterPro" id="IPR001173">
    <property type="entry name" value="Glyco_trans_2-like"/>
</dbReference>
<keyword evidence="5" id="KW-1133">Transmembrane helix</keyword>
<evidence type="ECO:0000256" key="3">
    <source>
        <dbReference type="ARBA" id="ARBA00022679"/>
    </source>
</evidence>
<dbReference type="EMBL" id="SLZQ01000012">
    <property type="protein sequence ID" value="TCS34689.1"/>
    <property type="molecule type" value="Genomic_DNA"/>
</dbReference>
<dbReference type="AlphaFoldDB" id="A0A4R3HQY5"/>
<evidence type="ECO:0000256" key="5">
    <source>
        <dbReference type="SAM" id="Phobius"/>
    </source>
</evidence>
<evidence type="ECO:0000256" key="2">
    <source>
        <dbReference type="ARBA" id="ARBA00022676"/>
    </source>
</evidence>
<dbReference type="SUPFAM" id="SSF53448">
    <property type="entry name" value="Nucleotide-diphospho-sugar transferases"/>
    <property type="match status" value="1"/>
</dbReference>
<proteinExistence type="inferred from homology"/>
<protein>
    <submittedName>
        <fullName evidence="7">Cellulose synthase/poly-beta-1,6-N-acetylglucosamine synthase-like glycosyltransferase</fullName>
    </submittedName>
</protein>
<evidence type="ECO:0000259" key="6">
    <source>
        <dbReference type="Pfam" id="PF00535"/>
    </source>
</evidence>
<keyword evidence="8" id="KW-1185">Reference proteome</keyword>
<accession>A0A4R3HQY5</accession>
<comment type="caution">
    <text evidence="7">The sequence shown here is derived from an EMBL/GenBank/DDBJ whole genome shotgun (WGS) entry which is preliminary data.</text>
</comment>
<reference evidence="7 8" key="1">
    <citation type="submission" date="2019-03" db="EMBL/GenBank/DDBJ databases">
        <title>Genomic Encyclopedia of Type Strains, Phase IV (KMG-IV): sequencing the most valuable type-strain genomes for metagenomic binning, comparative biology and taxonomic classification.</title>
        <authorList>
            <person name="Goeker M."/>
        </authorList>
    </citation>
    <scope>NUCLEOTIDE SEQUENCE [LARGE SCALE GENOMIC DNA]</scope>
    <source>
        <strain evidence="7 8">DSM 7445</strain>
    </source>
</reference>